<dbReference type="RefSeq" id="WP_204702387.1">
    <property type="nucleotide sequence ID" value="NZ_JAFBDQ010000015.1"/>
</dbReference>
<gene>
    <name evidence="1" type="ORF">JOC47_002503</name>
</gene>
<accession>A0A938XQL5</accession>
<dbReference type="InterPro" id="IPR024227">
    <property type="entry name" value="DUF3795"/>
</dbReference>
<sequence>MNAKEMTAPCGLNCEHCEIYNDYGGKDPRQVKPLIMLLKPFLAVMALFSKKRKITLGMLNRMMKIPKDRPLCKGCRNEEGNCLLHSSEGPCEIYQCTEEKGIHNCSECDEFPCESLYPSKVLADIAPHNTKIINLHLIQKHGLDNWYEGYSKKIQDEYFNDQFPVDL</sequence>
<comment type="caution">
    <text evidence="1">The sequence shown here is derived from an EMBL/GenBank/DDBJ whole genome shotgun (WGS) entry which is preliminary data.</text>
</comment>
<dbReference type="EMBL" id="JAFBDQ010000015">
    <property type="protein sequence ID" value="MBM7557637.1"/>
    <property type="molecule type" value="Genomic_DNA"/>
</dbReference>
<proteinExistence type="predicted"/>
<dbReference type="Pfam" id="PF12675">
    <property type="entry name" value="DUF3795"/>
    <property type="match status" value="1"/>
</dbReference>
<dbReference type="Proteomes" id="UP000774000">
    <property type="component" value="Unassembled WGS sequence"/>
</dbReference>
<reference evidence="1" key="1">
    <citation type="submission" date="2021-01" db="EMBL/GenBank/DDBJ databases">
        <title>Genomic Encyclopedia of Type Strains, Phase IV (KMG-IV): sequencing the most valuable type-strain genomes for metagenomic binning, comparative biology and taxonomic classification.</title>
        <authorList>
            <person name="Goeker M."/>
        </authorList>
    </citation>
    <scope>NUCLEOTIDE SEQUENCE</scope>
    <source>
        <strain evidence="1">DSM 23230</strain>
    </source>
</reference>
<name>A0A938XQL5_9FIRM</name>
<keyword evidence="2" id="KW-1185">Reference proteome</keyword>
<evidence type="ECO:0008006" key="3">
    <source>
        <dbReference type="Google" id="ProtNLM"/>
    </source>
</evidence>
<dbReference type="AlphaFoldDB" id="A0A938XQL5"/>
<evidence type="ECO:0000313" key="1">
    <source>
        <dbReference type="EMBL" id="MBM7557637.1"/>
    </source>
</evidence>
<organism evidence="1 2">
    <name type="scientific">Halanaerobacter jeridensis</name>
    <dbReference type="NCBI Taxonomy" id="706427"/>
    <lineage>
        <taxon>Bacteria</taxon>
        <taxon>Bacillati</taxon>
        <taxon>Bacillota</taxon>
        <taxon>Clostridia</taxon>
        <taxon>Halanaerobiales</taxon>
        <taxon>Halobacteroidaceae</taxon>
        <taxon>Halanaerobacter</taxon>
    </lineage>
</organism>
<protein>
    <recommendedName>
        <fullName evidence="3">DUF3795 domain-containing protein</fullName>
    </recommendedName>
</protein>
<evidence type="ECO:0000313" key="2">
    <source>
        <dbReference type="Proteomes" id="UP000774000"/>
    </source>
</evidence>